<evidence type="ECO:0000256" key="4">
    <source>
        <dbReference type="ARBA" id="ARBA00022679"/>
    </source>
</evidence>
<evidence type="ECO:0000256" key="10">
    <source>
        <dbReference type="PROSITE-ProRule" id="PRU01373"/>
    </source>
</evidence>
<accession>A0A2M6NZZ9</accession>
<evidence type="ECO:0000256" key="9">
    <source>
        <dbReference type="ARBA" id="ARBA00023316"/>
    </source>
</evidence>
<evidence type="ECO:0000256" key="1">
    <source>
        <dbReference type="ARBA" id="ARBA00004613"/>
    </source>
</evidence>
<evidence type="ECO:0000313" key="14">
    <source>
        <dbReference type="Proteomes" id="UP000228528"/>
    </source>
</evidence>
<feature type="active site" description="Proton donor/acceptor" evidence="10">
    <location>
        <position position="220"/>
    </location>
</feature>
<evidence type="ECO:0000256" key="5">
    <source>
        <dbReference type="ARBA" id="ARBA00022729"/>
    </source>
</evidence>
<keyword evidence="11" id="KW-0472">Membrane</keyword>
<gene>
    <name evidence="13" type="ORF">COU30_04760</name>
</gene>
<keyword evidence="3" id="KW-0964">Secreted</keyword>
<dbReference type="InterPro" id="IPR038063">
    <property type="entry name" value="Transpep_catalytic_dom"/>
</dbReference>
<keyword evidence="11" id="KW-1133">Transmembrane helix</keyword>
<comment type="caution">
    <text evidence="13">The sequence shown here is derived from an EMBL/GenBank/DDBJ whole genome shotgun (WGS) entry which is preliminary data.</text>
</comment>
<dbReference type="Proteomes" id="UP000228528">
    <property type="component" value="Unassembled WGS sequence"/>
</dbReference>
<sequence>MGYIFLKVEHTNLFRIFNTVYVPIFLVVIFSLCLCIPTSVFAMDTDNDGLNDELELMYATDVGNPDTDGDGYFDGEEVTFDYSPHCGDGKWMNECDFDNDGLNDWLERWFGSSLNSQDTDGDGYSDFDEVMRGYSPKEAFGESLFNRYIEVDRTTQRLYYYVDGVKVLNFPVSTGNPGTETPEGTFQIERMIAEKSYVGPGYDIPGVTWNMQFKPMYYIHTAFWHNDFGKKTHSHGCINLREKDAQFLYKYMDVGVEILVVGETPANYVVGS</sequence>
<evidence type="ECO:0000256" key="6">
    <source>
        <dbReference type="ARBA" id="ARBA00022837"/>
    </source>
</evidence>
<keyword evidence="9 10" id="KW-0961">Cell wall biogenesis/degradation</keyword>
<proteinExistence type="predicted"/>
<dbReference type="UniPathway" id="UPA00219"/>
<dbReference type="InterPro" id="IPR050979">
    <property type="entry name" value="LD-transpeptidase"/>
</dbReference>
<evidence type="ECO:0000313" key="13">
    <source>
        <dbReference type="EMBL" id="PIR77008.1"/>
    </source>
</evidence>
<evidence type="ECO:0000256" key="3">
    <source>
        <dbReference type="ARBA" id="ARBA00022525"/>
    </source>
</evidence>
<dbReference type="CDD" id="cd16913">
    <property type="entry name" value="YkuD_like"/>
    <property type="match status" value="1"/>
</dbReference>
<dbReference type="GO" id="GO:0005576">
    <property type="term" value="C:extracellular region"/>
    <property type="evidence" value="ECO:0007669"/>
    <property type="project" value="TreeGrafter"/>
</dbReference>
<dbReference type="GO" id="GO:0008360">
    <property type="term" value="P:regulation of cell shape"/>
    <property type="evidence" value="ECO:0007669"/>
    <property type="project" value="UniProtKB-UniRule"/>
</dbReference>
<evidence type="ECO:0000259" key="12">
    <source>
        <dbReference type="PROSITE" id="PS52029"/>
    </source>
</evidence>
<keyword evidence="11" id="KW-0812">Transmembrane</keyword>
<dbReference type="EMBL" id="PFBW01000200">
    <property type="protein sequence ID" value="PIR77008.1"/>
    <property type="molecule type" value="Genomic_DNA"/>
</dbReference>
<feature type="transmembrane region" description="Helical" evidence="11">
    <location>
        <begin position="20"/>
        <end position="42"/>
    </location>
</feature>
<name>A0A2M6NZZ9_9BACT</name>
<dbReference type="GO" id="GO:0071555">
    <property type="term" value="P:cell wall organization"/>
    <property type="evidence" value="ECO:0007669"/>
    <property type="project" value="UniProtKB-UniRule"/>
</dbReference>
<keyword evidence="8 10" id="KW-0573">Peptidoglycan synthesis</keyword>
<dbReference type="Pfam" id="PF18884">
    <property type="entry name" value="TSP3_bac"/>
    <property type="match status" value="3"/>
</dbReference>
<evidence type="ECO:0000256" key="2">
    <source>
        <dbReference type="ARBA" id="ARBA00004752"/>
    </source>
</evidence>
<feature type="domain" description="L,D-TPase catalytic" evidence="12">
    <location>
        <begin position="147"/>
        <end position="261"/>
    </location>
</feature>
<dbReference type="GO" id="GO:0071972">
    <property type="term" value="F:peptidoglycan L,D-transpeptidase activity"/>
    <property type="evidence" value="ECO:0007669"/>
    <property type="project" value="TreeGrafter"/>
</dbReference>
<dbReference type="GO" id="GO:0016740">
    <property type="term" value="F:transferase activity"/>
    <property type="evidence" value="ECO:0007669"/>
    <property type="project" value="UniProtKB-KW"/>
</dbReference>
<organism evidence="13 14">
    <name type="scientific">Candidatus Magasanikbacteria bacterium CG10_big_fil_rev_8_21_14_0_10_38_6</name>
    <dbReference type="NCBI Taxonomy" id="1974647"/>
    <lineage>
        <taxon>Bacteria</taxon>
        <taxon>Candidatus Magasanikiibacteriota</taxon>
    </lineage>
</organism>
<dbReference type="SUPFAM" id="SSF141523">
    <property type="entry name" value="L,D-transpeptidase catalytic domain-like"/>
    <property type="match status" value="1"/>
</dbReference>
<dbReference type="InterPro" id="IPR059100">
    <property type="entry name" value="TSP3_bac"/>
</dbReference>
<reference evidence="14" key="1">
    <citation type="submission" date="2017-09" db="EMBL/GenBank/DDBJ databases">
        <title>Depth-based differentiation of microbial function through sediment-hosted aquifers and enrichment of novel symbionts in the deep terrestrial subsurface.</title>
        <authorList>
            <person name="Probst A.J."/>
            <person name="Ladd B."/>
            <person name="Jarett J.K."/>
            <person name="Geller-Mcgrath D.E."/>
            <person name="Sieber C.M.K."/>
            <person name="Emerson J.B."/>
            <person name="Anantharaman K."/>
            <person name="Thomas B.C."/>
            <person name="Malmstrom R."/>
            <person name="Stieglmeier M."/>
            <person name="Klingl A."/>
            <person name="Woyke T."/>
            <person name="Ryan C.M."/>
            <person name="Banfield J.F."/>
        </authorList>
    </citation>
    <scope>NUCLEOTIDE SEQUENCE [LARGE SCALE GENOMIC DNA]</scope>
</reference>
<keyword evidence="4" id="KW-0808">Transferase</keyword>
<dbReference type="Gene3D" id="2.40.440.10">
    <property type="entry name" value="L,D-transpeptidase catalytic domain-like"/>
    <property type="match status" value="1"/>
</dbReference>
<dbReference type="PROSITE" id="PS52029">
    <property type="entry name" value="LD_TPASE"/>
    <property type="match status" value="1"/>
</dbReference>
<keyword evidence="6" id="KW-0106">Calcium</keyword>
<dbReference type="InterPro" id="IPR005490">
    <property type="entry name" value="LD_TPept_cat_dom"/>
</dbReference>
<evidence type="ECO:0000256" key="7">
    <source>
        <dbReference type="ARBA" id="ARBA00022960"/>
    </source>
</evidence>
<dbReference type="Pfam" id="PF03734">
    <property type="entry name" value="YkuD"/>
    <property type="match status" value="1"/>
</dbReference>
<evidence type="ECO:0000256" key="11">
    <source>
        <dbReference type="SAM" id="Phobius"/>
    </source>
</evidence>
<dbReference type="AlphaFoldDB" id="A0A2M6NZZ9"/>
<dbReference type="PANTHER" id="PTHR30582:SF2">
    <property type="entry name" value="L,D-TRANSPEPTIDASE YCIB-RELATED"/>
    <property type="match status" value="1"/>
</dbReference>
<keyword evidence="5" id="KW-0732">Signal</keyword>
<keyword evidence="7 10" id="KW-0133">Cell shape</keyword>
<feature type="active site" description="Nucleophile" evidence="10">
    <location>
        <position position="237"/>
    </location>
</feature>
<comment type="subcellular location">
    <subcellularLocation>
        <location evidence="1">Secreted</location>
    </subcellularLocation>
</comment>
<dbReference type="GO" id="GO:0018104">
    <property type="term" value="P:peptidoglycan-protein cross-linking"/>
    <property type="evidence" value="ECO:0007669"/>
    <property type="project" value="TreeGrafter"/>
</dbReference>
<comment type="pathway">
    <text evidence="2 10">Cell wall biogenesis; peptidoglycan biosynthesis.</text>
</comment>
<protein>
    <recommendedName>
        <fullName evidence="12">L,D-TPase catalytic domain-containing protein</fullName>
    </recommendedName>
</protein>
<dbReference type="PANTHER" id="PTHR30582">
    <property type="entry name" value="L,D-TRANSPEPTIDASE"/>
    <property type="match status" value="1"/>
</dbReference>
<evidence type="ECO:0000256" key="8">
    <source>
        <dbReference type="ARBA" id="ARBA00022984"/>
    </source>
</evidence>